<feature type="compositionally biased region" description="Low complexity" evidence="3">
    <location>
        <begin position="353"/>
        <end position="370"/>
    </location>
</feature>
<evidence type="ECO:0000256" key="2">
    <source>
        <dbReference type="SAM" id="Coils"/>
    </source>
</evidence>
<evidence type="ECO:0000256" key="3">
    <source>
        <dbReference type="SAM" id="MobiDB-lite"/>
    </source>
</evidence>
<dbReference type="GO" id="GO:0000226">
    <property type="term" value="P:microtubule cytoskeleton organization"/>
    <property type="evidence" value="ECO:0007669"/>
    <property type="project" value="TreeGrafter"/>
</dbReference>
<accession>A0A6A5ETK8</accession>
<feature type="region of interest" description="Disordered" evidence="3">
    <location>
        <begin position="112"/>
        <end position="382"/>
    </location>
</feature>
<feature type="domain" description="Myosin tail" evidence="4">
    <location>
        <begin position="862"/>
        <end position="1200"/>
    </location>
</feature>
<gene>
    <name evidence="5" type="ORF">PFLUV_G00157130</name>
</gene>
<comment type="caution">
    <text evidence="5">The sequence shown here is derived from an EMBL/GenBank/DDBJ whole genome shotgun (WGS) entry which is preliminary data.</text>
</comment>
<feature type="compositionally biased region" description="Polar residues" evidence="3">
    <location>
        <begin position="372"/>
        <end position="382"/>
    </location>
</feature>
<keyword evidence="6" id="KW-1185">Reference proteome</keyword>
<keyword evidence="1 2" id="KW-0175">Coiled coil</keyword>
<reference evidence="5 6" key="1">
    <citation type="submission" date="2019-06" db="EMBL/GenBank/DDBJ databases">
        <title>A chromosome-scale genome assembly of the European perch, Perca fluviatilis.</title>
        <authorList>
            <person name="Roques C."/>
            <person name="Zahm M."/>
            <person name="Cabau C."/>
            <person name="Klopp C."/>
            <person name="Bouchez O."/>
            <person name="Donnadieu C."/>
            <person name="Kuhl H."/>
            <person name="Gislard M."/>
            <person name="Guendouz S."/>
            <person name="Journot L."/>
            <person name="Haffray P."/>
            <person name="Bestin A."/>
            <person name="Morvezen R."/>
            <person name="Feron R."/>
            <person name="Wen M."/>
            <person name="Jouanno E."/>
            <person name="Herpin A."/>
            <person name="Schartl M."/>
            <person name="Postlethwait J."/>
            <person name="Schaerlinger B."/>
            <person name="Chardard D."/>
            <person name="Lecocq T."/>
            <person name="Poncet C."/>
            <person name="Jaffrelo L."/>
            <person name="Lampietro C."/>
            <person name="Guiguen Y."/>
        </authorList>
    </citation>
    <scope>NUCLEOTIDE SEQUENCE [LARGE SCALE GENOMIC DNA]</scope>
    <source>
        <tissue evidence="5">Blood</tissue>
    </source>
</reference>
<evidence type="ECO:0000313" key="6">
    <source>
        <dbReference type="Proteomes" id="UP000465112"/>
    </source>
</evidence>
<feature type="coiled-coil region" evidence="2">
    <location>
        <begin position="680"/>
        <end position="1197"/>
    </location>
</feature>
<dbReference type="PANTHER" id="PTHR46349">
    <property type="entry name" value="CINGULIN-LIKE PROTEIN 1-RELATED"/>
    <property type="match status" value="1"/>
</dbReference>
<dbReference type="GO" id="GO:0008017">
    <property type="term" value="F:microtubule binding"/>
    <property type="evidence" value="ECO:0007669"/>
    <property type="project" value="TreeGrafter"/>
</dbReference>
<feature type="coiled-coil region" evidence="2">
    <location>
        <begin position="477"/>
        <end position="532"/>
    </location>
</feature>
<proteinExistence type="predicted"/>
<dbReference type="GO" id="GO:0005923">
    <property type="term" value="C:bicellular tight junction"/>
    <property type="evidence" value="ECO:0007669"/>
    <property type="project" value="TreeGrafter"/>
</dbReference>
<dbReference type="Proteomes" id="UP000465112">
    <property type="component" value="Chromosome 13"/>
</dbReference>
<dbReference type="Pfam" id="PF01576">
    <property type="entry name" value="Myosin_tail_1"/>
    <property type="match status" value="1"/>
</dbReference>
<dbReference type="PROSITE" id="PS51257">
    <property type="entry name" value="PROKAR_LIPOPROTEIN"/>
    <property type="match status" value="1"/>
</dbReference>
<feature type="compositionally biased region" description="Basic and acidic residues" evidence="3">
    <location>
        <begin position="186"/>
        <end position="224"/>
    </location>
</feature>
<dbReference type="InterPro" id="IPR002928">
    <property type="entry name" value="Myosin_tail"/>
</dbReference>
<protein>
    <recommendedName>
        <fullName evidence="4">Myosin tail domain-containing protein</fullName>
    </recommendedName>
</protein>
<dbReference type="GO" id="GO:0016459">
    <property type="term" value="C:myosin complex"/>
    <property type="evidence" value="ECO:0007669"/>
    <property type="project" value="InterPro"/>
</dbReference>
<dbReference type="AlphaFoldDB" id="A0A6A5ETK8"/>
<dbReference type="EMBL" id="VHII01000013">
    <property type="protein sequence ID" value="KAF1381739.1"/>
    <property type="molecule type" value="Genomic_DNA"/>
</dbReference>
<evidence type="ECO:0000256" key="1">
    <source>
        <dbReference type="ARBA" id="ARBA00023054"/>
    </source>
</evidence>
<feature type="compositionally biased region" description="Basic and acidic residues" evidence="3">
    <location>
        <begin position="320"/>
        <end position="339"/>
    </location>
</feature>
<organism evidence="5 6">
    <name type="scientific">Perca fluviatilis</name>
    <name type="common">European perch</name>
    <dbReference type="NCBI Taxonomy" id="8168"/>
    <lineage>
        <taxon>Eukaryota</taxon>
        <taxon>Metazoa</taxon>
        <taxon>Chordata</taxon>
        <taxon>Craniata</taxon>
        <taxon>Vertebrata</taxon>
        <taxon>Euteleostomi</taxon>
        <taxon>Actinopterygii</taxon>
        <taxon>Neopterygii</taxon>
        <taxon>Teleostei</taxon>
        <taxon>Neoteleostei</taxon>
        <taxon>Acanthomorphata</taxon>
        <taxon>Eupercaria</taxon>
        <taxon>Perciformes</taxon>
        <taxon>Percoidei</taxon>
        <taxon>Percidae</taxon>
        <taxon>Percinae</taxon>
        <taxon>Perca</taxon>
    </lineage>
</organism>
<feature type="coiled-coil region" evidence="2">
    <location>
        <begin position="575"/>
        <end position="648"/>
    </location>
</feature>
<sequence>MKSVLRRDDDYPMCWQQREQHFAIWIIFAGCLHRNQEVSMSTLSTDRKPLVDYGVQIRFIKDLHDTGGGYPDKSRGNNSATLPSNKYGVAVHVQGISGQPYVVLKDGEKGESYGVQLNTPTPSTGPPSLCNSLPKTNKEPTELANSYSPAVNRAHSPVSPAEDEVREIFGSPHKRPPGDGQAGTQGKEEGGTGRQGERPKAEPQLKATRETEKNRDRTSNDKYNEAGLKPVKLNNVEPKGVKITPSGYTGSLGRYSGKKQSTYSPSESFPEPPASTNEEAIPAIDTNSLAPINKLISKFNSGTPCSTPQTRGRSGARQRLRFDERRRSRSLDARKDVQHEVPSPSSPILNPYAAPLSTSSNLLASSTPASKSLGSSPASVSKVTALEAPKPSFKLPGKFVANTHPAVAKKPEITLKSLHQSKEVINGEEAQAKETIHNILKDGTSERYLKSKVNHVHDTTDSFKKGGSDGSFKKGNLEELQEQLNRCKKELQQVHDELAEERIAREGAESRLRLQEDQLAELQEELRRVSENSPHSDSLQLDVMTLQADLAEAAMLRQHQEEILHQRERELTALKGALKEEVECHDREMETLREQYSEDMENLRTTMEQVTQSQEQIEEERERVNTSMLTLEEELESCRDQGEQWKTQLDATAQELHNTREESGTHVISSRMLLKSGLEKDKLEGELKDLRESLLGMKKQMPASDDISSLAEELRRCHDDLKRARTDMDKQKSELGEKREALQALRKASGEKEAELLSEISRLKEQSQKDKAELEKVSEKAKESLVGSSGKTVVDDGTKLELQEANTRLRERLARMTRLHSSVPRSPEAEEAVEALEDENRSLKTQLEEAKRGATRLSKERDELTRRLEERDLEREALRRGKSDLEEQKRLLDRALEKINKEMEIMMGDSRQSVAALQTQLEDYRERSRKDLLEAQRNSKDRLAELQRAQSNLKAQQEEVSRLKKELLGCSEERDSAQLERDLLNNRLKHLESELESEKSTHTDRTREIRGLEDNIKIMEIELDEERSNVELLNDRITRSRDQVDQLRSELLQERSARHDLEMDKSALERQLKELKSRVADMEGPTRPSPGISLLENKIQELEERLRSEEREKASIQASQRRLDRKLKELNATLDQERSQHVEQRDQLSLRVKALKRQVDESEGEVERLEGVRRKVLRDLEEQLELQETMHAKVTALETELKRKSQHTHLAALGSSTLSSEDEDANITSILNESHLQTSNC</sequence>
<dbReference type="PANTHER" id="PTHR46349:SF5">
    <property type="entry name" value="CINGULIN"/>
    <property type="match status" value="1"/>
</dbReference>
<evidence type="ECO:0000313" key="5">
    <source>
        <dbReference type="EMBL" id="KAF1381739.1"/>
    </source>
</evidence>
<feature type="compositionally biased region" description="Polar residues" evidence="3">
    <location>
        <begin position="298"/>
        <end position="312"/>
    </location>
</feature>
<name>A0A6A5ETK8_PERFL</name>
<evidence type="ECO:0000259" key="4">
    <source>
        <dbReference type="Pfam" id="PF01576"/>
    </source>
</evidence>